<dbReference type="Proteomes" id="UP000541535">
    <property type="component" value="Unassembled WGS sequence"/>
</dbReference>
<evidence type="ECO:0000313" key="2">
    <source>
        <dbReference type="Proteomes" id="UP000541535"/>
    </source>
</evidence>
<comment type="caution">
    <text evidence="1">The sequence shown here is derived from an EMBL/GenBank/DDBJ whole genome shotgun (WGS) entry which is preliminary data.</text>
</comment>
<keyword evidence="2" id="KW-1185">Reference proteome</keyword>
<dbReference type="EMBL" id="JACHXD010000033">
    <property type="protein sequence ID" value="MBB3122452.1"/>
    <property type="molecule type" value="Genomic_DNA"/>
</dbReference>
<protein>
    <submittedName>
        <fullName evidence="1">Uncharacterized protein</fullName>
    </submittedName>
</protein>
<dbReference type="RefSeq" id="WP_183444108.1">
    <property type="nucleotide sequence ID" value="NZ_JACHXD010000033.1"/>
</dbReference>
<dbReference type="AlphaFoldDB" id="A0A7W5FX40"/>
<accession>A0A7W5FX40</accession>
<sequence>MSLNESEEKLSGLSRKTFLSMWSYENPFYELGKELCDVLVVFGNDIIIISDKLNRFGDHPDVKVNWKRWYKNAVSASARQLRGARNHIKNFPEKVFVDAKVSSPLPLKLPHPSLMRIHLLAVANGCDDICETNSGRKSLTVDTRCKDGEELFSVGCFGSGEDFIHIVSTPALDAMFDSFDTARDFIDYLVRKREAMSSEDWVIHGEENLIAAYMTSQPGNRPFFVPTSIFPLEDGARTVHDGMWAAYLDSDQRSSRIRFWKKSYLIDQLVEDIADDYAEGRMVIGLDEPISYHEGAFRLLAGESRLSRQALAGAFHDIYNESTSTFWSVISESLDDPRIHYLWLLYPQPPEGISLEQVEYSLNMELAKYMLVAQNKFQHAKSIFGICLPNRDCRLTTRLYRLIDGEKWTDEMATQAAHFEKTEGIFAHIDQVTIGAVR</sequence>
<reference evidence="1 2" key="1">
    <citation type="submission" date="2020-08" db="EMBL/GenBank/DDBJ databases">
        <title>Genomic Encyclopedia of Type Strains, Phase III (KMG-III): the genomes of soil and plant-associated and newly described type strains.</title>
        <authorList>
            <person name="Whitman W."/>
        </authorList>
    </citation>
    <scope>NUCLEOTIDE SEQUENCE [LARGE SCALE GENOMIC DNA]</scope>
    <source>
        <strain evidence="1 2">CECT 8897</strain>
    </source>
</reference>
<gene>
    <name evidence="1" type="ORF">FHS03_005553</name>
</gene>
<organism evidence="1 2">
    <name type="scientific">Pseudoduganella violacea</name>
    <dbReference type="NCBI Taxonomy" id="1715466"/>
    <lineage>
        <taxon>Bacteria</taxon>
        <taxon>Pseudomonadati</taxon>
        <taxon>Pseudomonadota</taxon>
        <taxon>Betaproteobacteria</taxon>
        <taxon>Burkholderiales</taxon>
        <taxon>Oxalobacteraceae</taxon>
        <taxon>Telluria group</taxon>
        <taxon>Pseudoduganella</taxon>
    </lineage>
</organism>
<name>A0A7W5FX40_9BURK</name>
<proteinExistence type="predicted"/>
<evidence type="ECO:0000313" key="1">
    <source>
        <dbReference type="EMBL" id="MBB3122452.1"/>
    </source>
</evidence>